<feature type="region of interest" description="Disordered" evidence="1">
    <location>
        <begin position="544"/>
        <end position="568"/>
    </location>
</feature>
<reference evidence="3" key="1">
    <citation type="submission" date="2021-02" db="EMBL/GenBank/DDBJ databases">
        <authorList>
            <person name="Nieuwenhuis M."/>
            <person name="Van De Peppel L.J.J."/>
        </authorList>
    </citation>
    <scope>NUCLEOTIDE SEQUENCE</scope>
    <source>
        <strain evidence="3">D49</strain>
    </source>
</reference>
<dbReference type="InterPro" id="IPR001810">
    <property type="entry name" value="F-box_dom"/>
</dbReference>
<proteinExistence type="predicted"/>
<feature type="compositionally biased region" description="Gly residues" evidence="1">
    <location>
        <begin position="544"/>
        <end position="560"/>
    </location>
</feature>
<dbReference type="Pfam" id="PF12937">
    <property type="entry name" value="F-box-like"/>
    <property type="match status" value="1"/>
</dbReference>
<feature type="domain" description="F-box" evidence="2">
    <location>
        <begin position="16"/>
        <end position="53"/>
    </location>
</feature>
<evidence type="ECO:0000313" key="3">
    <source>
        <dbReference type="EMBL" id="KAG5650157.1"/>
    </source>
</evidence>
<evidence type="ECO:0000313" key="4">
    <source>
        <dbReference type="Proteomes" id="UP000717328"/>
    </source>
</evidence>
<dbReference type="InterPro" id="IPR032675">
    <property type="entry name" value="LRR_dom_sf"/>
</dbReference>
<dbReference type="EMBL" id="JABCKI010000537">
    <property type="protein sequence ID" value="KAG5650157.1"/>
    <property type="molecule type" value="Genomic_DNA"/>
</dbReference>
<organism evidence="3 4">
    <name type="scientific">Sphagnurus paluster</name>
    <dbReference type="NCBI Taxonomy" id="117069"/>
    <lineage>
        <taxon>Eukaryota</taxon>
        <taxon>Fungi</taxon>
        <taxon>Dikarya</taxon>
        <taxon>Basidiomycota</taxon>
        <taxon>Agaricomycotina</taxon>
        <taxon>Agaricomycetes</taxon>
        <taxon>Agaricomycetidae</taxon>
        <taxon>Agaricales</taxon>
        <taxon>Tricholomatineae</taxon>
        <taxon>Lyophyllaceae</taxon>
        <taxon>Sphagnurus</taxon>
    </lineage>
</organism>
<reference evidence="3" key="2">
    <citation type="submission" date="2021-10" db="EMBL/GenBank/DDBJ databases">
        <title>Phylogenomics reveals ancestral predisposition of the termite-cultivated fungus Termitomyces towards a domesticated lifestyle.</title>
        <authorList>
            <person name="Auxier B."/>
            <person name="Grum-Grzhimaylo A."/>
            <person name="Cardenas M.E."/>
            <person name="Lodge J.D."/>
            <person name="Laessoe T."/>
            <person name="Pedersen O."/>
            <person name="Smith M.E."/>
            <person name="Kuyper T.W."/>
            <person name="Franco-Molano E.A."/>
            <person name="Baroni T.J."/>
            <person name="Aanen D.K."/>
        </authorList>
    </citation>
    <scope>NUCLEOTIDE SEQUENCE</scope>
    <source>
        <strain evidence="3">D49</strain>
    </source>
</reference>
<dbReference type="Gene3D" id="1.20.1280.50">
    <property type="match status" value="1"/>
</dbReference>
<dbReference type="Proteomes" id="UP000717328">
    <property type="component" value="Unassembled WGS sequence"/>
</dbReference>
<dbReference type="OrthoDB" id="2447803at2759"/>
<dbReference type="InterPro" id="IPR036047">
    <property type="entry name" value="F-box-like_dom_sf"/>
</dbReference>
<name>A0A9P7GNG3_9AGAR</name>
<evidence type="ECO:0000256" key="1">
    <source>
        <dbReference type="SAM" id="MobiDB-lite"/>
    </source>
</evidence>
<comment type="caution">
    <text evidence="3">The sequence shown here is derived from an EMBL/GenBank/DDBJ whole genome shotgun (WGS) entry which is preliminary data.</text>
</comment>
<accession>A0A9P7GNG3</accession>
<dbReference type="AlphaFoldDB" id="A0A9P7GNG3"/>
<dbReference type="SUPFAM" id="SSF81383">
    <property type="entry name" value="F-box domain"/>
    <property type="match status" value="1"/>
</dbReference>
<protein>
    <recommendedName>
        <fullName evidence="2">F-box domain-containing protein</fullName>
    </recommendedName>
</protein>
<sequence length="587" mass="64628">MSQYPSSNAARALVIPELLDMVFQYLDDASNASNARVCKQWSELALDTLWKEVTEPYHLFSLLAPMTCSAGEYSFTRPLESNDWRRFDRYRRRVRTLYYHTSEAEYILHPSTFDDLARTRTSFDILPCLHTLKWHARIALCVLFMHRHIRTFAVMLPSSSSLGSLFDQVAARMPAITHLDLRMSLSMRAIEPHTTTLLASLTKLTKITLPRFCLTTALAEHLSRLPHLESIEFQYLDEQGRGDPADVLDFSPVLTQGAFPALSDLNTTITYTHAARFFTASFAPTALTSLYLDSTLIESPTATRALTTVLAESCQLLKSLALVSLVDASTVLSTPPDPDTCLAIADLRPLFRCTRLTSLEVVHHAPLRLSLADVEELARAWPAIETLLLNTEPAYLASAHLTLHALVPFARHCPSLRVLGLFLDASAPATAVADELPPFAALRRLSMGVSPLAPRSTGAAALFLSHLVPRRCPPACRIESGVTWDEALPVAPGNVVEIQARCEAWARVVELLPLLVGLRGEERERRRGLEEEVRVLRGRVGGAGGGGVAEGRGGEAGAEGRGGEAEAQGKGRGWVRAWAWARWRGLS</sequence>
<evidence type="ECO:0000259" key="2">
    <source>
        <dbReference type="Pfam" id="PF12937"/>
    </source>
</evidence>
<gene>
    <name evidence="3" type="ORF">H0H81_000512</name>
</gene>
<keyword evidence="4" id="KW-1185">Reference proteome</keyword>
<dbReference type="SUPFAM" id="SSF52047">
    <property type="entry name" value="RNI-like"/>
    <property type="match status" value="1"/>
</dbReference>
<dbReference type="Gene3D" id="3.80.10.10">
    <property type="entry name" value="Ribonuclease Inhibitor"/>
    <property type="match status" value="1"/>
</dbReference>